<name>A0A6J7WWM7_9CAUD</name>
<evidence type="ECO:0000313" key="1">
    <source>
        <dbReference type="EMBL" id="CAB5222160.1"/>
    </source>
</evidence>
<organism evidence="1">
    <name type="scientific">uncultured Caudovirales phage</name>
    <dbReference type="NCBI Taxonomy" id="2100421"/>
    <lineage>
        <taxon>Viruses</taxon>
        <taxon>Duplodnaviria</taxon>
        <taxon>Heunggongvirae</taxon>
        <taxon>Uroviricota</taxon>
        <taxon>Caudoviricetes</taxon>
        <taxon>Peduoviridae</taxon>
        <taxon>Maltschvirus</taxon>
        <taxon>Maltschvirus maltsch</taxon>
    </lineage>
</organism>
<dbReference type="EMBL" id="LR798300">
    <property type="protein sequence ID" value="CAB5222160.1"/>
    <property type="molecule type" value="Genomic_DNA"/>
</dbReference>
<protein>
    <submittedName>
        <fullName evidence="1">Uncharacterized protein</fullName>
    </submittedName>
</protein>
<gene>
    <name evidence="1" type="ORF">UFOVP360_10</name>
</gene>
<reference evidence="1" key="1">
    <citation type="submission" date="2020-05" db="EMBL/GenBank/DDBJ databases">
        <authorList>
            <person name="Chiriac C."/>
            <person name="Salcher M."/>
            <person name="Ghai R."/>
            <person name="Kavagutti S V."/>
        </authorList>
    </citation>
    <scope>NUCLEOTIDE SEQUENCE</scope>
</reference>
<sequence>MPSTYTLIKGETIASSAASYTFTAIPSTFTDLVLRISARSDDASTVRGVNVTYNGVSGTSYSEIALSGNGSTATSFLSSSVGTSSLGVVSGGNTTANTFGSLEAYIPSYTASQNKQVSSDSASEDNATAAVRRGNASLFRNTSAISSITLVLNAGNFATGSSFYLYGVKNA</sequence>
<proteinExistence type="predicted"/>
<accession>A0A6J7WWM7</accession>